<dbReference type="OMA" id="IETANCI"/>
<reference evidence="2" key="1">
    <citation type="submission" date="2021-01" db="EMBL/GenBank/DDBJ databases">
        <authorList>
            <consortium name="Genoscope - CEA"/>
            <person name="William W."/>
        </authorList>
    </citation>
    <scope>NUCLEOTIDE SEQUENCE</scope>
</reference>
<keyword evidence="1" id="KW-0175">Coiled coil</keyword>
<name>A0A8S1Q4P9_PARPR</name>
<feature type="coiled-coil region" evidence="1">
    <location>
        <begin position="92"/>
        <end position="179"/>
    </location>
</feature>
<gene>
    <name evidence="2" type="ORF">PPRIM_AZ9-3.1.T1420097</name>
</gene>
<keyword evidence="3" id="KW-1185">Reference proteome</keyword>
<evidence type="ECO:0000313" key="3">
    <source>
        <dbReference type="Proteomes" id="UP000688137"/>
    </source>
</evidence>
<evidence type="ECO:0000256" key="1">
    <source>
        <dbReference type="SAM" id="Coils"/>
    </source>
</evidence>
<evidence type="ECO:0000313" key="2">
    <source>
        <dbReference type="EMBL" id="CAD8109985.1"/>
    </source>
</evidence>
<sequence length="232" mass="27205">MQDQFLSPIYLSAQQLAELFNNSQSEIKFGNESKIVSQTNLDSPPEQPHEFSFSEIQQINSNSSIPENNIETANFIVTKEQYIQLISQVELNKQLNQQYHQLLKENQEQLQKRKQLEDENAEMLDSNFQIKREIQEIKQKLFITQSALQLRKDKQIIELKNQLKELQQKQSEKRDTLQSITFTENSTVESEKSNSQYCNTSRLVRVDQSSSHHQSIKLYKSRNNSLIKLIKN</sequence>
<dbReference type="EMBL" id="CAJJDM010000146">
    <property type="protein sequence ID" value="CAD8109985.1"/>
    <property type="molecule type" value="Genomic_DNA"/>
</dbReference>
<proteinExistence type="predicted"/>
<accession>A0A8S1Q4P9</accession>
<dbReference type="Proteomes" id="UP000688137">
    <property type="component" value="Unassembled WGS sequence"/>
</dbReference>
<organism evidence="2 3">
    <name type="scientific">Paramecium primaurelia</name>
    <dbReference type="NCBI Taxonomy" id="5886"/>
    <lineage>
        <taxon>Eukaryota</taxon>
        <taxon>Sar</taxon>
        <taxon>Alveolata</taxon>
        <taxon>Ciliophora</taxon>
        <taxon>Intramacronucleata</taxon>
        <taxon>Oligohymenophorea</taxon>
        <taxon>Peniculida</taxon>
        <taxon>Parameciidae</taxon>
        <taxon>Paramecium</taxon>
    </lineage>
</organism>
<comment type="caution">
    <text evidence="2">The sequence shown here is derived from an EMBL/GenBank/DDBJ whole genome shotgun (WGS) entry which is preliminary data.</text>
</comment>
<dbReference type="AlphaFoldDB" id="A0A8S1Q4P9"/>
<protein>
    <submittedName>
        <fullName evidence="2">Uncharacterized protein</fullName>
    </submittedName>
</protein>